<dbReference type="InterPro" id="IPR011005">
    <property type="entry name" value="Dihydropteroate_synth-like_sf"/>
</dbReference>
<dbReference type="EMBL" id="MEUM01000099">
    <property type="protein sequence ID" value="OGC41661.1"/>
    <property type="molecule type" value="Genomic_DNA"/>
</dbReference>
<dbReference type="GO" id="GO:0046872">
    <property type="term" value="F:metal ion binding"/>
    <property type="evidence" value="ECO:0007669"/>
    <property type="project" value="UniProtKB-KW"/>
</dbReference>
<dbReference type="InterPro" id="IPR045031">
    <property type="entry name" value="DHP_synth-like"/>
</dbReference>
<evidence type="ECO:0000313" key="10">
    <source>
        <dbReference type="EMBL" id="OGC41661.1"/>
    </source>
</evidence>
<comment type="caution">
    <text evidence="10">The sequence shown here is derived from an EMBL/GenBank/DDBJ whole genome shotgun (WGS) entry which is preliminary data.</text>
</comment>
<evidence type="ECO:0000313" key="11">
    <source>
        <dbReference type="Proteomes" id="UP000177025"/>
    </source>
</evidence>
<evidence type="ECO:0000259" key="9">
    <source>
        <dbReference type="PROSITE" id="PS50972"/>
    </source>
</evidence>
<reference evidence="10 11" key="1">
    <citation type="journal article" date="2016" name="Nat. Commun.">
        <title>Thousands of microbial genomes shed light on interconnected biogeochemical processes in an aquifer system.</title>
        <authorList>
            <person name="Anantharaman K."/>
            <person name="Brown C.T."/>
            <person name="Hug L.A."/>
            <person name="Sharon I."/>
            <person name="Castelle C.J."/>
            <person name="Probst A.J."/>
            <person name="Thomas B.C."/>
            <person name="Singh A."/>
            <person name="Wilkins M.J."/>
            <person name="Karaoz U."/>
            <person name="Brodie E.L."/>
            <person name="Williams K.H."/>
            <person name="Hubbard S.S."/>
            <person name="Banfield J.F."/>
        </authorList>
    </citation>
    <scope>NUCLEOTIDE SEQUENCE [LARGE SCALE GENOMIC DNA]</scope>
</reference>
<comment type="catalytic activity">
    <reaction evidence="1">
        <text>(7,8-dihydropterin-6-yl)methyl diphosphate + 4-aminobenzoate = 7,8-dihydropteroate + diphosphate</text>
        <dbReference type="Rhea" id="RHEA:19949"/>
        <dbReference type="ChEBI" id="CHEBI:17836"/>
        <dbReference type="ChEBI" id="CHEBI:17839"/>
        <dbReference type="ChEBI" id="CHEBI:33019"/>
        <dbReference type="ChEBI" id="CHEBI:72950"/>
        <dbReference type="EC" id="2.5.1.15"/>
    </reaction>
</comment>
<dbReference type="GO" id="GO:0004156">
    <property type="term" value="F:dihydropteroate synthase activity"/>
    <property type="evidence" value="ECO:0007669"/>
    <property type="project" value="UniProtKB-EC"/>
</dbReference>
<evidence type="ECO:0000256" key="6">
    <source>
        <dbReference type="ARBA" id="ARBA00022723"/>
    </source>
</evidence>
<dbReference type="PROSITE" id="PS00793">
    <property type="entry name" value="DHPS_2"/>
    <property type="match status" value="1"/>
</dbReference>
<dbReference type="PROSITE" id="PS50972">
    <property type="entry name" value="PTERIN_BINDING"/>
    <property type="match status" value="1"/>
</dbReference>
<dbReference type="SUPFAM" id="SSF51717">
    <property type="entry name" value="Dihydropteroate synthetase-like"/>
    <property type="match status" value="1"/>
</dbReference>
<keyword evidence="6" id="KW-0479">Metal-binding</keyword>
<feature type="domain" description="Pterin-binding" evidence="9">
    <location>
        <begin position="132"/>
        <end position="385"/>
    </location>
</feature>
<accession>A0A1F4U9Q7</accession>
<dbReference type="Pfam" id="PF00809">
    <property type="entry name" value="Pterin_bind"/>
    <property type="match status" value="1"/>
</dbReference>
<dbReference type="Proteomes" id="UP000177025">
    <property type="component" value="Unassembled WGS sequence"/>
</dbReference>
<dbReference type="CDD" id="cd00739">
    <property type="entry name" value="DHPS"/>
    <property type="match status" value="1"/>
</dbReference>
<evidence type="ECO:0000256" key="4">
    <source>
        <dbReference type="ARBA" id="ARBA00012458"/>
    </source>
</evidence>
<keyword evidence="5" id="KW-0808">Transferase</keyword>
<evidence type="ECO:0000256" key="7">
    <source>
        <dbReference type="ARBA" id="ARBA00022842"/>
    </source>
</evidence>
<dbReference type="NCBIfam" id="TIGR01496">
    <property type="entry name" value="DHPS"/>
    <property type="match status" value="1"/>
</dbReference>
<gene>
    <name evidence="10" type="ORF">A2Y85_04065</name>
</gene>
<evidence type="ECO:0000256" key="1">
    <source>
        <dbReference type="ARBA" id="ARBA00000012"/>
    </source>
</evidence>
<evidence type="ECO:0000256" key="3">
    <source>
        <dbReference type="ARBA" id="ARBA00004763"/>
    </source>
</evidence>
<evidence type="ECO:0000256" key="2">
    <source>
        <dbReference type="ARBA" id="ARBA00001946"/>
    </source>
</evidence>
<evidence type="ECO:0000256" key="5">
    <source>
        <dbReference type="ARBA" id="ARBA00022679"/>
    </source>
</evidence>
<keyword evidence="7" id="KW-0460">Magnesium</keyword>
<dbReference type="InterPro" id="IPR000489">
    <property type="entry name" value="Pterin-binding_dom"/>
</dbReference>
<protein>
    <recommendedName>
        <fullName evidence="4">dihydropteroate synthase</fullName>
        <ecNumber evidence="4">2.5.1.15</ecNumber>
    </recommendedName>
</protein>
<dbReference type="AlphaFoldDB" id="A0A1F4U9Q7"/>
<comment type="pathway">
    <text evidence="3">Cofactor biosynthesis; tetrahydrofolate biosynthesis; 7,8-dihydrofolate from 2-amino-4-hydroxy-6-hydroxymethyl-7,8-dihydropteridine diphosphate and 4-aminobenzoate: step 1/2.</text>
</comment>
<dbReference type="GO" id="GO:0046654">
    <property type="term" value="P:tetrahydrofolate biosynthetic process"/>
    <property type="evidence" value="ECO:0007669"/>
    <property type="project" value="TreeGrafter"/>
</dbReference>
<dbReference type="PANTHER" id="PTHR20941">
    <property type="entry name" value="FOLATE SYNTHESIS PROTEINS"/>
    <property type="match status" value="1"/>
</dbReference>
<dbReference type="PANTHER" id="PTHR20941:SF1">
    <property type="entry name" value="FOLIC ACID SYNTHESIS PROTEIN FOL1"/>
    <property type="match status" value="1"/>
</dbReference>
<dbReference type="GO" id="GO:0046656">
    <property type="term" value="P:folic acid biosynthetic process"/>
    <property type="evidence" value="ECO:0007669"/>
    <property type="project" value="UniProtKB-KW"/>
</dbReference>
<dbReference type="GO" id="GO:0005829">
    <property type="term" value="C:cytosol"/>
    <property type="evidence" value="ECO:0007669"/>
    <property type="project" value="TreeGrafter"/>
</dbReference>
<name>A0A1F4U9Q7_UNCW3</name>
<proteinExistence type="predicted"/>
<organism evidence="10 11">
    <name type="scientific">candidate division WOR-3 bacterium RBG_13_43_14</name>
    <dbReference type="NCBI Taxonomy" id="1802590"/>
    <lineage>
        <taxon>Bacteria</taxon>
        <taxon>Bacteria division WOR-3</taxon>
    </lineage>
</organism>
<sequence length="392" mass="44252">MRRIITANNKYLEEELAKIGIDPAACRIFKQKAESFLVKIDDLSCAQANVLKQLALTCGADLAIPKDAYFGSRRKRFGALLFANKRNVDKLIQRLNEQSWLSHLSSELRALSQQKNKPVWQIKEKKIVIDRTLIMGVINVNQDSFYTGNRYTNEKVIIRAAKEMEQAGADIIDIGAESSRPGAEPVDEKEEIRRLKKILPVVTRRSRVPVSIDTYKASVAKFAIENGALIINDISGMRFDPKMGTLISKNGVGIVIMHMQRKPKTMQKKPKYNDLMAEIFYFFKQRIEQATAHGIDRENIVIDPGLGFGKTLNDNYQLIERLGELKTLNRPLLVGHSRKSFIGVPFNLSPDERLEGSLGLSALLIKNGANILRVHDVGETKKVTRLIDRILE</sequence>
<dbReference type="InterPro" id="IPR006390">
    <property type="entry name" value="DHP_synth_dom"/>
</dbReference>
<dbReference type="Gene3D" id="3.20.20.20">
    <property type="entry name" value="Dihydropteroate synthase-like"/>
    <property type="match status" value="1"/>
</dbReference>
<keyword evidence="8" id="KW-0289">Folate biosynthesis</keyword>
<comment type="cofactor">
    <cofactor evidence="2">
        <name>Mg(2+)</name>
        <dbReference type="ChEBI" id="CHEBI:18420"/>
    </cofactor>
</comment>
<evidence type="ECO:0000256" key="8">
    <source>
        <dbReference type="ARBA" id="ARBA00022909"/>
    </source>
</evidence>
<dbReference type="EC" id="2.5.1.15" evidence="4"/>